<sequence length="454" mass="50284">MDVTKHITDLEVMAKISAQSSGTYRTALEVLTLYPDYALTTFRKLLELMVSLVGDKLSLPFGNQDLCWRINHLHECQLISHATKRDCHSIRLWGNQAVHASPQALAPLQENEQPSSQTGDIEQARRARGLFMSALYEFHGLLIGNAPKLTIVPAEVPDLVPGQVIGKAIASEDSFDAKMQAGLVLEAEWLSACGRGGLISTRVSAEHATSLKTMAVEMYRCACEISARLDIFSMAYIQIHGGSGALWMQRADTEALYRFGSLAYTTDPATDMERLATNALKEAATRQHPQASVYYGDHLRQIGEFDQAEEMLTFAATSEQSKAYLGLFFLYSVQESPCYSPERAVAILEQGVSRDDADCKFQLGVVLNEGELIDRDKTRARQLLTAAAQQGIRRASVYLNLVVDDSFQKHFQMIGLGMLADLNAEREQYKSLDTGRNDPCPCSSGKKYKKCHGR</sequence>
<gene>
    <name evidence="1" type="ORF">NMG11_15860</name>
</gene>
<protein>
    <submittedName>
        <fullName evidence="1">SEC-C domain-containing protein</fullName>
    </submittedName>
</protein>
<dbReference type="Gene3D" id="1.25.40.10">
    <property type="entry name" value="Tetratricopeptide repeat domain"/>
    <property type="match status" value="1"/>
</dbReference>
<organism evidence="1 2">
    <name type="scientific">Pseudomonas carnis</name>
    <dbReference type="NCBI Taxonomy" id="2487355"/>
    <lineage>
        <taxon>Bacteria</taxon>
        <taxon>Pseudomonadati</taxon>
        <taxon>Pseudomonadota</taxon>
        <taxon>Gammaproteobacteria</taxon>
        <taxon>Pseudomonadales</taxon>
        <taxon>Pseudomonadaceae</taxon>
        <taxon>Pseudomonas</taxon>
    </lineage>
</organism>
<dbReference type="InterPro" id="IPR004027">
    <property type="entry name" value="SEC_C_motif"/>
</dbReference>
<comment type="caution">
    <text evidence="1">The sequence shown here is derived from an EMBL/GenBank/DDBJ whole genome shotgun (WGS) entry which is preliminary data.</text>
</comment>
<dbReference type="RefSeq" id="WP_054896468.1">
    <property type="nucleotide sequence ID" value="NZ_JAEKCO010000001.1"/>
</dbReference>
<keyword evidence="2" id="KW-1185">Reference proteome</keyword>
<dbReference type="InterPro" id="IPR011990">
    <property type="entry name" value="TPR-like_helical_dom_sf"/>
</dbReference>
<dbReference type="EMBL" id="JANCLL010000018">
    <property type="protein sequence ID" value="MDD1945304.1"/>
    <property type="molecule type" value="Genomic_DNA"/>
</dbReference>
<proteinExistence type="predicted"/>
<dbReference type="Pfam" id="PF02810">
    <property type="entry name" value="SEC-C"/>
    <property type="match status" value="1"/>
</dbReference>
<evidence type="ECO:0000313" key="1">
    <source>
        <dbReference type="EMBL" id="MDD1945304.1"/>
    </source>
</evidence>
<dbReference type="SUPFAM" id="SSF103642">
    <property type="entry name" value="Sec-C motif"/>
    <property type="match status" value="1"/>
</dbReference>
<evidence type="ECO:0000313" key="2">
    <source>
        <dbReference type="Proteomes" id="UP001150614"/>
    </source>
</evidence>
<dbReference type="SUPFAM" id="SSF81901">
    <property type="entry name" value="HCP-like"/>
    <property type="match status" value="1"/>
</dbReference>
<dbReference type="Gene3D" id="3.10.450.50">
    <property type="match status" value="1"/>
</dbReference>
<name>A0ABT5RH51_9PSED</name>
<dbReference type="Proteomes" id="UP001150614">
    <property type="component" value="Unassembled WGS sequence"/>
</dbReference>
<accession>A0ABT5RH51</accession>
<reference evidence="1" key="1">
    <citation type="submission" date="2022-07" db="EMBL/GenBank/DDBJ databases">
        <title>Draft genome of Pseudomonas carnis strain LP isolated from cheese.</title>
        <authorList>
            <person name="Wolfe B.E."/>
        </authorList>
    </citation>
    <scope>NUCLEOTIDE SEQUENCE</scope>
    <source>
        <strain evidence="1">LP</strain>
    </source>
</reference>